<accession>A0A317FGB2</accession>
<keyword evidence="1" id="KW-0808">Transferase</keyword>
<dbReference type="InterPro" id="IPR029063">
    <property type="entry name" value="SAM-dependent_MTases_sf"/>
</dbReference>
<feature type="domain" description="Methyltransferase" evidence="2">
    <location>
        <begin position="153"/>
        <end position="245"/>
    </location>
</feature>
<dbReference type="InterPro" id="IPR041698">
    <property type="entry name" value="Methyltransf_25"/>
</dbReference>
<dbReference type="AlphaFoldDB" id="A0A317FGB2"/>
<reference evidence="4" key="1">
    <citation type="submission" date="2018-05" db="EMBL/GenBank/DDBJ databases">
        <authorList>
            <person name="Du Z."/>
            <person name="Wang X."/>
        </authorList>
    </citation>
    <scope>NUCLEOTIDE SEQUENCE [LARGE SCALE GENOMIC DNA]</scope>
    <source>
        <strain evidence="4">CQN31</strain>
    </source>
</reference>
<dbReference type="EMBL" id="QGNA01000003">
    <property type="protein sequence ID" value="PWS36668.1"/>
    <property type="molecule type" value="Genomic_DNA"/>
</dbReference>
<dbReference type="OrthoDB" id="7628122at2"/>
<evidence type="ECO:0000256" key="1">
    <source>
        <dbReference type="ARBA" id="ARBA00022679"/>
    </source>
</evidence>
<evidence type="ECO:0000259" key="2">
    <source>
        <dbReference type="Pfam" id="PF13649"/>
    </source>
</evidence>
<evidence type="ECO:0000313" key="4">
    <source>
        <dbReference type="Proteomes" id="UP000245765"/>
    </source>
</evidence>
<proteinExistence type="predicted"/>
<name>A0A317FGB2_9PROT</name>
<dbReference type="SUPFAM" id="SSF53335">
    <property type="entry name" value="S-adenosyl-L-methionine-dependent methyltransferases"/>
    <property type="match status" value="1"/>
</dbReference>
<keyword evidence="4" id="KW-1185">Reference proteome</keyword>
<sequence>MPVTPEEVRAAYRLILGREPENEAVVAAHASGARDLAALRATFLNAPEFCQANAREILRFTTGWAATRKHGPVETECSPEDLARLFAHVRRVWSRLGEVEPHFSVVSHAAYKPERIAETMPAFLATGRAEAEMLAAELAGHGFRTTGWSHGVELGCGVGRVTRHLAGFAERVTGLDVSAPHLELARAHLAAEGVGNVTLARIEDPAGLVLPACDLLYSRIVLQHNPPPVMLFLLRRMLAALRPGGVAVFQLPVFLEGYRFVLAEYLAGMDAIDDQELHALPQAAVFGAIAEAGCRVLACYRDNSLARITQLSNRFVLYRPAASP</sequence>
<dbReference type="CDD" id="cd02440">
    <property type="entry name" value="AdoMet_MTases"/>
    <property type="match status" value="1"/>
</dbReference>
<evidence type="ECO:0000313" key="3">
    <source>
        <dbReference type="EMBL" id="PWS36668.1"/>
    </source>
</evidence>
<dbReference type="Pfam" id="PF13649">
    <property type="entry name" value="Methyltransf_25"/>
    <property type="match status" value="1"/>
</dbReference>
<dbReference type="Proteomes" id="UP000245765">
    <property type="component" value="Unassembled WGS sequence"/>
</dbReference>
<gene>
    <name evidence="3" type="ORF">DFH01_16155</name>
</gene>
<dbReference type="Gene3D" id="3.40.50.150">
    <property type="entry name" value="Vaccinia Virus protein VP39"/>
    <property type="match status" value="1"/>
</dbReference>
<protein>
    <recommendedName>
        <fullName evidence="2">Methyltransferase domain-containing protein</fullName>
    </recommendedName>
</protein>
<comment type="caution">
    <text evidence="3">The sequence shown here is derived from an EMBL/GenBank/DDBJ whole genome shotgun (WGS) entry which is preliminary data.</text>
</comment>
<dbReference type="GO" id="GO:0016740">
    <property type="term" value="F:transferase activity"/>
    <property type="evidence" value="ECO:0007669"/>
    <property type="project" value="UniProtKB-KW"/>
</dbReference>
<dbReference type="PANTHER" id="PTHR43861">
    <property type="entry name" value="TRANS-ACONITATE 2-METHYLTRANSFERASE-RELATED"/>
    <property type="match status" value="1"/>
</dbReference>
<dbReference type="RefSeq" id="WP_109871461.1">
    <property type="nucleotide sequence ID" value="NZ_QGNA01000003.1"/>
</dbReference>
<organism evidence="3 4">
    <name type="scientific">Falsiroseomonas bella</name>
    <dbReference type="NCBI Taxonomy" id="2184016"/>
    <lineage>
        <taxon>Bacteria</taxon>
        <taxon>Pseudomonadati</taxon>
        <taxon>Pseudomonadota</taxon>
        <taxon>Alphaproteobacteria</taxon>
        <taxon>Acetobacterales</taxon>
        <taxon>Roseomonadaceae</taxon>
        <taxon>Falsiroseomonas</taxon>
    </lineage>
</organism>